<feature type="transmembrane region" description="Helical" evidence="10">
    <location>
        <begin position="529"/>
        <end position="554"/>
    </location>
</feature>
<dbReference type="Proteomes" id="UP000320333">
    <property type="component" value="Unassembled WGS sequence"/>
</dbReference>
<dbReference type="PANTHER" id="PTHR10519">
    <property type="entry name" value="GABA-B RECEPTOR"/>
    <property type="match status" value="1"/>
</dbReference>
<dbReference type="Gene3D" id="3.40.50.2300">
    <property type="match status" value="1"/>
</dbReference>
<evidence type="ECO:0000256" key="4">
    <source>
        <dbReference type="ARBA" id="ARBA00023040"/>
    </source>
</evidence>
<evidence type="ECO:0000256" key="2">
    <source>
        <dbReference type="ARBA" id="ARBA00022692"/>
    </source>
</evidence>
<keyword evidence="4" id="KW-0297">G-protein coupled receptor</keyword>
<evidence type="ECO:0000256" key="3">
    <source>
        <dbReference type="ARBA" id="ARBA00022989"/>
    </source>
</evidence>
<dbReference type="OrthoDB" id="2156141at2759"/>
<feature type="transmembrane region" description="Helical" evidence="10">
    <location>
        <begin position="575"/>
        <end position="593"/>
    </location>
</feature>
<feature type="transmembrane region" description="Helical" evidence="10">
    <location>
        <begin position="496"/>
        <end position="517"/>
    </location>
</feature>
<dbReference type="AlphaFoldDB" id="A0A507F8K6"/>
<feature type="region of interest" description="Disordered" evidence="9">
    <location>
        <begin position="733"/>
        <end position="758"/>
    </location>
</feature>
<comment type="subcellular location">
    <subcellularLocation>
        <location evidence="1">Membrane</location>
        <topology evidence="1">Multi-pass membrane protein</topology>
    </subcellularLocation>
</comment>
<evidence type="ECO:0000256" key="9">
    <source>
        <dbReference type="SAM" id="MobiDB-lite"/>
    </source>
</evidence>
<proteinExistence type="predicted"/>
<dbReference type="GO" id="GO:0007214">
    <property type="term" value="P:gamma-aminobutyric acid signaling pathway"/>
    <property type="evidence" value="ECO:0007669"/>
    <property type="project" value="TreeGrafter"/>
</dbReference>
<protein>
    <recommendedName>
        <fullName evidence="11">G-protein coupled receptors family 3 profile domain-containing protein</fullName>
    </recommendedName>
</protein>
<keyword evidence="7" id="KW-0325">Glycoprotein</keyword>
<keyword evidence="6" id="KW-0675">Receptor</keyword>
<dbReference type="GO" id="GO:0004965">
    <property type="term" value="F:G protein-coupled GABA receptor activity"/>
    <property type="evidence" value="ECO:0007669"/>
    <property type="project" value="InterPro"/>
</dbReference>
<dbReference type="GO" id="GO:0038039">
    <property type="term" value="C:G protein-coupled receptor heterodimeric complex"/>
    <property type="evidence" value="ECO:0007669"/>
    <property type="project" value="TreeGrafter"/>
</dbReference>
<dbReference type="InterPro" id="IPR028082">
    <property type="entry name" value="Peripla_BP_I"/>
</dbReference>
<evidence type="ECO:0000256" key="8">
    <source>
        <dbReference type="ARBA" id="ARBA00023224"/>
    </source>
</evidence>
<dbReference type="STRING" id="246404.A0A507F8K6"/>
<keyword evidence="3 10" id="KW-1133">Transmembrane helix</keyword>
<gene>
    <name evidence="12" type="ORF">CcCBS67573_g05868</name>
</gene>
<comment type="caution">
    <text evidence="12">The sequence shown here is derived from an EMBL/GenBank/DDBJ whole genome shotgun (WGS) entry which is preliminary data.</text>
</comment>
<dbReference type="EMBL" id="QEAP01000227">
    <property type="protein sequence ID" value="TPX72452.1"/>
    <property type="molecule type" value="Genomic_DNA"/>
</dbReference>
<feature type="transmembrane region" description="Helical" evidence="10">
    <location>
        <begin position="629"/>
        <end position="646"/>
    </location>
</feature>
<evidence type="ECO:0000313" key="13">
    <source>
        <dbReference type="Proteomes" id="UP000320333"/>
    </source>
</evidence>
<evidence type="ECO:0000256" key="7">
    <source>
        <dbReference type="ARBA" id="ARBA00023180"/>
    </source>
</evidence>
<dbReference type="Pfam" id="PF00003">
    <property type="entry name" value="7tm_3"/>
    <property type="match status" value="1"/>
</dbReference>
<evidence type="ECO:0000256" key="10">
    <source>
        <dbReference type="SAM" id="Phobius"/>
    </source>
</evidence>
<evidence type="ECO:0000256" key="1">
    <source>
        <dbReference type="ARBA" id="ARBA00004141"/>
    </source>
</evidence>
<feature type="transmembrane region" description="Helical" evidence="10">
    <location>
        <begin position="658"/>
        <end position="676"/>
    </location>
</feature>
<dbReference type="PANTHER" id="PTHR10519:SF20">
    <property type="entry name" value="G-PROTEIN COUPLED RECEPTOR 156-RELATED"/>
    <property type="match status" value="1"/>
</dbReference>
<feature type="transmembrane region" description="Helical" evidence="10">
    <location>
        <begin position="459"/>
        <end position="484"/>
    </location>
</feature>
<organism evidence="12 13">
    <name type="scientific">Chytriomyces confervae</name>
    <dbReference type="NCBI Taxonomy" id="246404"/>
    <lineage>
        <taxon>Eukaryota</taxon>
        <taxon>Fungi</taxon>
        <taxon>Fungi incertae sedis</taxon>
        <taxon>Chytridiomycota</taxon>
        <taxon>Chytridiomycota incertae sedis</taxon>
        <taxon>Chytridiomycetes</taxon>
        <taxon>Chytridiales</taxon>
        <taxon>Chytriomycetaceae</taxon>
        <taxon>Chytriomyces</taxon>
    </lineage>
</organism>
<keyword evidence="8" id="KW-0807">Transducer</keyword>
<evidence type="ECO:0000313" key="12">
    <source>
        <dbReference type="EMBL" id="TPX72452.1"/>
    </source>
</evidence>
<accession>A0A507F8K6</accession>
<keyword evidence="13" id="KW-1185">Reference proteome</keyword>
<reference evidence="12 13" key="1">
    <citation type="journal article" date="2019" name="Sci. Rep.">
        <title>Comparative genomics of chytrid fungi reveal insights into the obligate biotrophic and pathogenic lifestyle of Synchytrium endobioticum.</title>
        <authorList>
            <person name="van de Vossenberg B.T.L.H."/>
            <person name="Warris S."/>
            <person name="Nguyen H.D.T."/>
            <person name="van Gent-Pelzer M.P.E."/>
            <person name="Joly D.L."/>
            <person name="van de Geest H.C."/>
            <person name="Bonants P.J.M."/>
            <person name="Smith D.S."/>
            <person name="Levesque C.A."/>
            <person name="van der Lee T.A.J."/>
        </authorList>
    </citation>
    <scope>NUCLEOTIDE SEQUENCE [LARGE SCALE GENOMIC DNA]</scope>
    <source>
        <strain evidence="12 13">CBS 675.73</strain>
    </source>
</reference>
<evidence type="ECO:0000256" key="6">
    <source>
        <dbReference type="ARBA" id="ARBA00023170"/>
    </source>
</evidence>
<feature type="domain" description="G-protein coupled receptors family 3 profile" evidence="11">
    <location>
        <begin position="460"/>
        <end position="708"/>
    </location>
</feature>
<sequence length="896" mass="99727">MNISIGTIGNYCAMKYMTFNGSLASNFTTNLDASIVNLNGNSGYTYLADLAVMAAIDDINSDPSILPGIHVTLKRFTDCGPYDPKADADYWGNSGGYASAVTATDIIENHKDVLGVVGNEFSNTARGNNSGLAQIMSLEQIPYCTAVTGSPRYSDKSKYSYFWRMLSNSSGRYVAFILKYWNVKHIAIIYQSDNELGTSTFYQIKSTVEHQNVEILSQIGLKTMFLGDTMNAAVATLRRVDPRYIIISGTSSFVGSVIYPMGQAGLVGPNHVWIVYNRPKTSTDVRNYRFLKGMISVGSTASGNNSQLRSVFNKTTEMAGSPFGFDYFATYAMPGFRDCAYMMLLGFDKSDEHIALAKHKLQSSSLSLSILAHYLTTILCSANYSGLTMDPVLINGLGDQDRFTGDFRNSTTFATSDIQLLTMRNYNSSMPIFYNDSSIPPADSAAVDLVLLSYSTDSFYGRAIISLFGVGLLLSLASYLMLIYARTNKIVRSTSIPECLTLVTGCLIAYAGCFGYLNAQSDTLCKARVWSLSLAQILIVSPLIAKSLFLVSIFAKGRIYKNDRALKKIQLHIRILNGIAVLIETILLTLWSLERSIYVLQIKEDTSSYWRCASFATKNARTSPVSCVLYAYNGLMIVGLLAAVYLEKSVQCDFQDNSATLITVFTSFGLMFLLMFELLGTPDFSTDFKVYVCIWVCITLVLVSTVGSTALELINESAEIRNRGSMTRIIQQSQIGRNSETTGKKKSSEKASTSTNQANLQDSIRRSVLSGGNRERKDHLPALYQFCLLANTLEICVWRRRKDLQLWSRWMRGTCALHCINSKRVWITINGPNFVHCTSIADSRLPYRKDASIHFRNPAKSRKEFKYAEIEFQNAVQAQAFLEEFMFAYKQFKRTE</sequence>
<dbReference type="InterPro" id="IPR017978">
    <property type="entry name" value="GPCR_3_C"/>
</dbReference>
<evidence type="ECO:0000259" key="11">
    <source>
        <dbReference type="PROSITE" id="PS50259"/>
    </source>
</evidence>
<name>A0A507F8K6_9FUNG</name>
<dbReference type="Pfam" id="PF01094">
    <property type="entry name" value="ANF_receptor"/>
    <property type="match status" value="1"/>
</dbReference>
<dbReference type="SUPFAM" id="SSF53822">
    <property type="entry name" value="Periplasmic binding protein-like I"/>
    <property type="match status" value="1"/>
</dbReference>
<evidence type="ECO:0000256" key="5">
    <source>
        <dbReference type="ARBA" id="ARBA00023136"/>
    </source>
</evidence>
<dbReference type="PROSITE" id="PS50259">
    <property type="entry name" value="G_PROTEIN_RECEP_F3_4"/>
    <property type="match status" value="1"/>
</dbReference>
<keyword evidence="5 10" id="KW-0472">Membrane</keyword>
<keyword evidence="2 10" id="KW-0812">Transmembrane</keyword>
<dbReference type="InterPro" id="IPR002455">
    <property type="entry name" value="GPCR3_GABA-B"/>
</dbReference>
<feature type="transmembrane region" description="Helical" evidence="10">
    <location>
        <begin position="688"/>
        <end position="714"/>
    </location>
</feature>
<dbReference type="InterPro" id="IPR001828">
    <property type="entry name" value="ANF_lig-bd_rcpt"/>
</dbReference>